<proteinExistence type="predicted"/>
<dbReference type="AlphaFoldDB" id="X1CYQ4"/>
<feature type="non-terminal residue" evidence="2">
    <location>
        <position position="1"/>
    </location>
</feature>
<dbReference type="SUPFAM" id="SSF52768">
    <property type="entry name" value="Arginase/deacetylase"/>
    <property type="match status" value="1"/>
</dbReference>
<name>X1CYQ4_9ZZZZ</name>
<dbReference type="CDD" id="cd09992">
    <property type="entry name" value="HDAC_classII"/>
    <property type="match status" value="1"/>
</dbReference>
<dbReference type="Pfam" id="PF00850">
    <property type="entry name" value="Hist_deacetyl"/>
    <property type="match status" value="1"/>
</dbReference>
<protein>
    <recommendedName>
        <fullName evidence="1">Histone deacetylase domain-containing protein</fullName>
    </recommendedName>
</protein>
<sequence length="236" mass="26718">HAFKGAGSGFCIFNNIALTARYAQGNFGVERIAILDFDAHHGNGTQEIFYDDNSIFYISFHQYPHYPGSGYYDEIGRGKGEGFNLNFPFMPYTRDPDYLTAMIDIIIPVMERFDPGLILVSAGYDSHFSDSLSSLGLVEESYYKIMYIISYLSYKHCQGRTGILLEGGYEYNSTAKSVLETIRGCFNKGDFPDINNSIDLENKLEIDESFKIQKVKNMEILYIFPPISSLSGVWIL</sequence>
<dbReference type="InterPro" id="IPR037138">
    <property type="entry name" value="His_deacetylse_dom_sf"/>
</dbReference>
<gene>
    <name evidence="2" type="ORF">S01H4_52482</name>
</gene>
<dbReference type="Gene3D" id="3.40.800.20">
    <property type="entry name" value="Histone deacetylase domain"/>
    <property type="match status" value="1"/>
</dbReference>
<reference evidence="2" key="1">
    <citation type="journal article" date="2014" name="Front. Microbiol.">
        <title>High frequency of phylogenetically diverse reductive dehalogenase-homologous genes in deep subseafloor sedimentary metagenomes.</title>
        <authorList>
            <person name="Kawai M."/>
            <person name="Futagami T."/>
            <person name="Toyoda A."/>
            <person name="Takaki Y."/>
            <person name="Nishi S."/>
            <person name="Hori S."/>
            <person name="Arai W."/>
            <person name="Tsubouchi T."/>
            <person name="Morono Y."/>
            <person name="Uchiyama I."/>
            <person name="Ito T."/>
            <person name="Fujiyama A."/>
            <person name="Inagaki F."/>
            <person name="Takami H."/>
        </authorList>
    </citation>
    <scope>NUCLEOTIDE SEQUENCE</scope>
    <source>
        <strain evidence="2">Expedition CK06-06</strain>
    </source>
</reference>
<dbReference type="GO" id="GO:0040029">
    <property type="term" value="P:epigenetic regulation of gene expression"/>
    <property type="evidence" value="ECO:0007669"/>
    <property type="project" value="TreeGrafter"/>
</dbReference>
<dbReference type="GO" id="GO:0004407">
    <property type="term" value="F:histone deacetylase activity"/>
    <property type="evidence" value="ECO:0007669"/>
    <property type="project" value="TreeGrafter"/>
</dbReference>
<dbReference type="PANTHER" id="PTHR10625">
    <property type="entry name" value="HISTONE DEACETYLASE HDAC1-RELATED"/>
    <property type="match status" value="1"/>
</dbReference>
<dbReference type="PRINTS" id="PR01270">
    <property type="entry name" value="HDASUPER"/>
</dbReference>
<accession>X1CYQ4</accession>
<evidence type="ECO:0000259" key="1">
    <source>
        <dbReference type="Pfam" id="PF00850"/>
    </source>
</evidence>
<feature type="domain" description="Histone deacetylase" evidence="1">
    <location>
        <begin position="1"/>
        <end position="183"/>
    </location>
</feature>
<dbReference type="EMBL" id="BART01029989">
    <property type="protein sequence ID" value="GAH12972.1"/>
    <property type="molecule type" value="Genomic_DNA"/>
</dbReference>
<dbReference type="PANTHER" id="PTHR10625:SF10">
    <property type="entry name" value="HISTONE DEACETYLASE HDAC1"/>
    <property type="match status" value="1"/>
</dbReference>
<organism evidence="2">
    <name type="scientific">marine sediment metagenome</name>
    <dbReference type="NCBI Taxonomy" id="412755"/>
    <lineage>
        <taxon>unclassified sequences</taxon>
        <taxon>metagenomes</taxon>
        <taxon>ecological metagenomes</taxon>
    </lineage>
</organism>
<evidence type="ECO:0000313" key="2">
    <source>
        <dbReference type="EMBL" id="GAH12972.1"/>
    </source>
</evidence>
<dbReference type="InterPro" id="IPR023696">
    <property type="entry name" value="Ureohydrolase_dom_sf"/>
</dbReference>
<dbReference type="InterPro" id="IPR000286">
    <property type="entry name" value="HDACs"/>
</dbReference>
<comment type="caution">
    <text evidence="2">The sequence shown here is derived from an EMBL/GenBank/DDBJ whole genome shotgun (WGS) entry which is preliminary data.</text>
</comment>
<dbReference type="InterPro" id="IPR023801">
    <property type="entry name" value="His_deacetylse_dom"/>
</dbReference>